<protein>
    <submittedName>
        <fullName evidence="2">Uncharacterized protein</fullName>
    </submittedName>
</protein>
<name>A0ABX4YF00_9LEPT</name>
<keyword evidence="1" id="KW-0732">Signal</keyword>
<dbReference type="RefSeq" id="WP_010411058.1">
    <property type="nucleotide sequence ID" value="NZ_MCRM02000022.1"/>
</dbReference>
<accession>A0ABX4YF00</accession>
<keyword evidence="3" id="KW-1185">Reference proteome</keyword>
<gene>
    <name evidence="2" type="ORF">BES34_016950</name>
</gene>
<evidence type="ECO:0000313" key="2">
    <source>
        <dbReference type="EMBL" id="PNV73597.1"/>
    </source>
</evidence>
<evidence type="ECO:0000256" key="1">
    <source>
        <dbReference type="SAM" id="SignalP"/>
    </source>
</evidence>
<feature type="chain" id="PRO_5045658425" evidence="1">
    <location>
        <begin position="24"/>
        <end position="155"/>
    </location>
</feature>
<reference evidence="2" key="1">
    <citation type="submission" date="2018-01" db="EMBL/GenBank/DDBJ databases">
        <title>Genomic characterization of Leptospira inadai serogroup Lyme isolated from captured rat in Brazil and comparative analysis with human reference strain.</title>
        <authorList>
            <person name="Moreno L.Z."/>
            <person name="Loureiro A.P."/>
            <person name="Miraglia F."/>
            <person name="Kremer F.S."/>
            <person name="Eslabao M.R."/>
            <person name="Dellagostin O.A."/>
            <person name="Lilenbaum W."/>
            <person name="Moreno A.M."/>
        </authorList>
    </citation>
    <scope>NUCLEOTIDE SEQUENCE [LARGE SCALE GENOMIC DNA]</scope>
    <source>
        <strain evidence="2">M34/99</strain>
    </source>
</reference>
<evidence type="ECO:0000313" key="3">
    <source>
        <dbReference type="Proteomes" id="UP000094669"/>
    </source>
</evidence>
<dbReference type="EMBL" id="MCRM02000022">
    <property type="protein sequence ID" value="PNV73597.1"/>
    <property type="molecule type" value="Genomic_DNA"/>
</dbReference>
<comment type="caution">
    <text evidence="2">The sequence shown here is derived from an EMBL/GenBank/DDBJ whole genome shotgun (WGS) entry which is preliminary data.</text>
</comment>
<sequence length="155" mass="18453">MNHTKFTAVLFLSSAILVQAIHAQNIPDSIRKNIASFCSSEWTKRGILDRNMFKYCMNEQNEGWLNLQDLVRRNSAYPWIKDLKEKIFDKWTRRGITDWNMVHHSLHEEVEAIKDLEYGLKKKEFTKEKYDECFSQWGDSDSPWSMTYYCIKGED</sequence>
<organism evidence="2 3">
    <name type="scientific">Leptospira inadai serovar Lyme</name>
    <dbReference type="NCBI Taxonomy" id="293084"/>
    <lineage>
        <taxon>Bacteria</taxon>
        <taxon>Pseudomonadati</taxon>
        <taxon>Spirochaetota</taxon>
        <taxon>Spirochaetia</taxon>
        <taxon>Leptospirales</taxon>
        <taxon>Leptospiraceae</taxon>
        <taxon>Leptospira</taxon>
    </lineage>
</organism>
<proteinExistence type="predicted"/>
<dbReference type="Proteomes" id="UP000094669">
    <property type="component" value="Unassembled WGS sequence"/>
</dbReference>
<feature type="signal peptide" evidence="1">
    <location>
        <begin position="1"/>
        <end position="23"/>
    </location>
</feature>